<organism evidence="2">
    <name type="scientific">freshwater metagenome</name>
    <dbReference type="NCBI Taxonomy" id="449393"/>
    <lineage>
        <taxon>unclassified sequences</taxon>
        <taxon>metagenomes</taxon>
        <taxon>ecological metagenomes</taxon>
    </lineage>
</organism>
<accession>A0A6J6R6B0</accession>
<proteinExistence type="predicted"/>
<dbReference type="EMBL" id="CAEZYD010000022">
    <property type="protein sequence ID" value="CAB4717483.1"/>
    <property type="molecule type" value="Genomic_DNA"/>
</dbReference>
<name>A0A6J6R6B0_9ZZZZ</name>
<protein>
    <submittedName>
        <fullName evidence="2">Unannotated protein</fullName>
    </submittedName>
</protein>
<evidence type="ECO:0000256" key="1">
    <source>
        <dbReference type="SAM" id="MobiDB-lite"/>
    </source>
</evidence>
<evidence type="ECO:0000313" key="2">
    <source>
        <dbReference type="EMBL" id="CAB4717483.1"/>
    </source>
</evidence>
<reference evidence="2" key="1">
    <citation type="submission" date="2020-05" db="EMBL/GenBank/DDBJ databases">
        <authorList>
            <person name="Chiriac C."/>
            <person name="Salcher M."/>
            <person name="Ghai R."/>
            <person name="Kavagutti S V."/>
        </authorList>
    </citation>
    <scope>NUCLEOTIDE SEQUENCE</scope>
</reference>
<feature type="region of interest" description="Disordered" evidence="1">
    <location>
        <begin position="103"/>
        <end position="127"/>
    </location>
</feature>
<sequence>MWEMEGRSTEEIAKALGTKPENVRHIVGRARASFVRVLTEWVIDEATGTTALEALSTQYKKAAELAKKSSKVALSLLIVLVAFLGFNSVTGQDNVSSIISSATTTQEVPAATTTKSAAPSASATPSETAQAATAKAETLATSNQTIDIKSSTKALIFEGLDANGVPTGFTVANAAGENGTINVSKSTPVLTNEGLVLHSNTMTTDNAAINILLSQDIIVGGNGTSYDADASITMDGNWIALEIANISSNFERTSDGNYLLTAVISVNKANSSDTIIPASRGVDSKSAPSQITTVLLLNPGKTQILGQAIYVA</sequence>
<dbReference type="AlphaFoldDB" id="A0A6J6R6B0"/>
<gene>
    <name evidence="2" type="ORF">UFOPK2652_01193</name>
</gene>